<keyword evidence="3" id="KW-0378">Hydrolase</keyword>
<dbReference type="GO" id="GO:0004519">
    <property type="term" value="F:endonuclease activity"/>
    <property type="evidence" value="ECO:0007669"/>
    <property type="project" value="UniProtKB-KW"/>
</dbReference>
<name>A0A6N8NAQ4_ECOLX</name>
<dbReference type="EMBL" id="WTQT01000014">
    <property type="protein sequence ID" value="MWR36935.1"/>
    <property type="molecule type" value="Genomic_DNA"/>
</dbReference>
<protein>
    <submittedName>
        <fullName evidence="3">HNH endonuclease</fullName>
    </submittedName>
</protein>
<evidence type="ECO:0000313" key="9">
    <source>
        <dbReference type="Proteomes" id="UP000462410"/>
    </source>
</evidence>
<dbReference type="EMBL" id="WTQQ01000011">
    <property type="protein sequence ID" value="MWR87147.1"/>
    <property type="molecule type" value="Genomic_DNA"/>
</dbReference>
<comment type="caution">
    <text evidence="3">The sequence shown here is derived from an EMBL/GenBank/DDBJ whole genome shotgun (WGS) entry which is preliminary data.</text>
</comment>
<reference evidence="6 7" key="1">
    <citation type="submission" date="2019-12" db="EMBL/GenBank/DDBJ databases">
        <title>Enteriobacteria Tanzani isolates_8377-8380.</title>
        <authorList>
            <person name="Subbiah M."/>
            <person name="Call D."/>
        </authorList>
    </citation>
    <scope>NUCLEOTIDE SEQUENCE [LARGE SCALE GENOMIC DNA]</scope>
    <source>
        <strain evidence="5 7">8378wB3</strain>
        <strain evidence="4 9">8378wH8</strain>
        <strain evidence="2 8">8379wE2</strain>
        <strain evidence="3 6">8379wE6</strain>
    </source>
</reference>
<dbReference type="EMBL" id="WTRX01000102">
    <property type="protein sequence ID" value="MWU33837.1"/>
    <property type="molecule type" value="Genomic_DNA"/>
</dbReference>
<accession>A0A6N8NAQ4</accession>
<evidence type="ECO:0000313" key="5">
    <source>
        <dbReference type="EMBL" id="MWU33837.1"/>
    </source>
</evidence>
<dbReference type="Proteomes" id="UP000436482">
    <property type="component" value="Unassembled WGS sequence"/>
</dbReference>
<dbReference type="AlphaFoldDB" id="A0A6N8NAQ4"/>
<organism evidence="3 6">
    <name type="scientific">Escherichia coli</name>
    <dbReference type="NCBI Taxonomy" id="562"/>
    <lineage>
        <taxon>Bacteria</taxon>
        <taxon>Pseudomonadati</taxon>
        <taxon>Pseudomonadota</taxon>
        <taxon>Gammaproteobacteria</taxon>
        <taxon>Enterobacterales</taxon>
        <taxon>Enterobacteriaceae</taxon>
        <taxon>Escherichia</taxon>
    </lineage>
</organism>
<evidence type="ECO:0000259" key="1">
    <source>
        <dbReference type="Pfam" id="PF13391"/>
    </source>
</evidence>
<keyword evidence="3" id="KW-0255">Endonuclease</keyword>
<keyword evidence="3" id="KW-0540">Nuclease</keyword>
<dbReference type="Proteomes" id="UP000441160">
    <property type="component" value="Unassembled WGS sequence"/>
</dbReference>
<sequence>MSMRQKGYPNGPLVRAIWDCCDELYERLGRVPERQELLQEMKLREPERAGLSTYGRQRIEWKLYHGFESTEKADSCLNIIPEEFLEPQLRRVVYAVTQLGEVSIPQVIEWLDFSNAPLKLNEIRSQFQALTVNDNQRARYRASRTSMVSDQGHYMDKLFRTGKGRATRYVLYDPNIHGVWDIGDDGKTPVEIVKPTFLERLRILHECTDCPELKLEDMRARVLREIVDREGQPIFRKRLLDAYNRACAVTDCAIAELLEAAHIIPYSGAQHCKAMHGILLRTDIHTLFDKGLLWIDQNFRVSLDPGLLNSEYGHLQGKLMRLPEARMDRPLKAHLAYHCALFVNKL</sequence>
<evidence type="ECO:0000313" key="6">
    <source>
        <dbReference type="Proteomes" id="UP000436482"/>
    </source>
</evidence>
<feature type="domain" description="HNH nuclease" evidence="1">
    <location>
        <begin position="247"/>
        <end position="296"/>
    </location>
</feature>
<evidence type="ECO:0000313" key="8">
    <source>
        <dbReference type="Proteomes" id="UP000460875"/>
    </source>
</evidence>
<dbReference type="Pfam" id="PF13391">
    <property type="entry name" value="HNH_2"/>
    <property type="match status" value="1"/>
</dbReference>
<evidence type="ECO:0000313" key="7">
    <source>
        <dbReference type="Proteomes" id="UP000441160"/>
    </source>
</evidence>
<evidence type="ECO:0000313" key="4">
    <source>
        <dbReference type="EMBL" id="MWT19730.1"/>
    </source>
</evidence>
<dbReference type="InterPro" id="IPR003615">
    <property type="entry name" value="HNH_nuc"/>
</dbReference>
<evidence type="ECO:0000313" key="2">
    <source>
        <dbReference type="EMBL" id="MWR36935.1"/>
    </source>
</evidence>
<dbReference type="RefSeq" id="WP_000062816.1">
    <property type="nucleotide sequence ID" value="NZ_CP195978.1"/>
</dbReference>
<dbReference type="EMBL" id="WTRC01000011">
    <property type="protein sequence ID" value="MWT19730.1"/>
    <property type="molecule type" value="Genomic_DNA"/>
</dbReference>
<proteinExistence type="predicted"/>
<dbReference type="Proteomes" id="UP000462410">
    <property type="component" value="Unassembled WGS sequence"/>
</dbReference>
<evidence type="ECO:0000313" key="3">
    <source>
        <dbReference type="EMBL" id="MWR87147.1"/>
    </source>
</evidence>
<gene>
    <name evidence="5" type="ORF">GP944_24630</name>
    <name evidence="4" type="ORF">GP965_02060</name>
    <name evidence="2" type="ORF">GP975_02220</name>
    <name evidence="3" type="ORF">GP979_02215</name>
</gene>
<dbReference type="Proteomes" id="UP000460875">
    <property type="component" value="Unassembled WGS sequence"/>
</dbReference>